<sequence length="421" mass="48186">MNTFVVCLLLTCDLIKAQNFTVGKVNTPIQIIIMNNELKENDSYSSEFRNCSKVTFRKEEFHFLNNNTISIPIYKKVYNDSWYRIEGEDVVVCQLYFPTFVSYMAYITFVGLGISIFCLILHLILLLYIPYFRNTAGRNLASLVLSLLVAFSAFLVGESDFISPSDCNRVAVVTYYFFLASLFWMNVLALDVFRTIRLGATEFRVVREKQWQRFLVYSLYAWVSPLAIVIFAVVVDQNENFPEEFRPGFGLFSNCWFSHRSAIFVFFAVPMLITMVANVVFFLTSAYWIKTVGSTISALQGKTPRRNCVVYSRLAVILGFTWIVGLIASYSDINWLKCMFVILNSAQGLFILLAFSRTTNVSAFLRVKAFAATRRFRNTNHQSPPDLLLHASRASRNTVIELLENTQQSSTASQNREINTL</sequence>
<dbReference type="PROSITE" id="PS50261">
    <property type="entry name" value="G_PROTEIN_RECEP_F2_4"/>
    <property type="match status" value="1"/>
</dbReference>
<feature type="chain" id="PRO_5045022057" evidence="6">
    <location>
        <begin position="18"/>
        <end position="421"/>
    </location>
</feature>
<dbReference type="RefSeq" id="XP_013791522.1">
    <property type="nucleotide sequence ID" value="XM_013936068.2"/>
</dbReference>
<dbReference type="Proteomes" id="UP000694941">
    <property type="component" value="Unplaced"/>
</dbReference>
<organism evidence="8 9">
    <name type="scientific">Limulus polyphemus</name>
    <name type="common">Atlantic horseshoe crab</name>
    <dbReference type="NCBI Taxonomy" id="6850"/>
    <lineage>
        <taxon>Eukaryota</taxon>
        <taxon>Metazoa</taxon>
        <taxon>Ecdysozoa</taxon>
        <taxon>Arthropoda</taxon>
        <taxon>Chelicerata</taxon>
        <taxon>Merostomata</taxon>
        <taxon>Xiphosura</taxon>
        <taxon>Limulidae</taxon>
        <taxon>Limulus</taxon>
    </lineage>
</organism>
<proteinExistence type="predicted"/>
<feature type="transmembrane region" description="Helical" evidence="5">
    <location>
        <begin position="140"/>
        <end position="157"/>
    </location>
</feature>
<evidence type="ECO:0000256" key="6">
    <source>
        <dbReference type="SAM" id="SignalP"/>
    </source>
</evidence>
<feature type="domain" description="G-protein coupled receptors family 2 profile 2" evidence="7">
    <location>
        <begin position="104"/>
        <end position="359"/>
    </location>
</feature>
<dbReference type="RefSeq" id="XP_013791514.1">
    <property type="nucleotide sequence ID" value="XM_013936060.2"/>
</dbReference>
<evidence type="ECO:0000256" key="4">
    <source>
        <dbReference type="ARBA" id="ARBA00023136"/>
    </source>
</evidence>
<evidence type="ECO:0000313" key="9">
    <source>
        <dbReference type="RefSeq" id="XP_013791514.1"/>
    </source>
</evidence>
<dbReference type="Gene3D" id="1.20.1070.10">
    <property type="entry name" value="Rhodopsin 7-helix transmembrane proteins"/>
    <property type="match status" value="1"/>
</dbReference>
<evidence type="ECO:0000256" key="5">
    <source>
        <dbReference type="SAM" id="Phobius"/>
    </source>
</evidence>
<dbReference type="PANTHER" id="PTHR45902:SF5">
    <property type="entry name" value="G-PROTEIN COUPLED RECEPTORS FAMILY 2 PROFILE 2 DOMAIN-CONTAINING PROTEIN"/>
    <property type="match status" value="1"/>
</dbReference>
<feature type="transmembrane region" description="Helical" evidence="5">
    <location>
        <begin position="310"/>
        <end position="328"/>
    </location>
</feature>
<gene>
    <name evidence="9 10" type="primary">LOC106475375</name>
</gene>
<dbReference type="InterPro" id="IPR053231">
    <property type="entry name" value="GPCR_LN-TM7"/>
</dbReference>
<feature type="signal peptide" evidence="6">
    <location>
        <begin position="1"/>
        <end position="17"/>
    </location>
</feature>
<feature type="transmembrane region" description="Helical" evidence="5">
    <location>
        <begin position="173"/>
        <end position="193"/>
    </location>
</feature>
<reference evidence="9 10" key="1">
    <citation type="submission" date="2025-05" db="UniProtKB">
        <authorList>
            <consortium name="RefSeq"/>
        </authorList>
    </citation>
    <scope>IDENTIFICATION</scope>
    <source>
        <tissue evidence="9 10">Muscle</tissue>
    </source>
</reference>
<keyword evidence="4 5" id="KW-0472">Membrane</keyword>
<dbReference type="CDD" id="cd15039">
    <property type="entry name" value="7tmB3_Methuselah-like"/>
    <property type="match status" value="1"/>
</dbReference>
<dbReference type="GeneID" id="106475375"/>
<feature type="transmembrane region" description="Helical" evidence="5">
    <location>
        <begin position="262"/>
        <end position="289"/>
    </location>
</feature>
<comment type="subcellular location">
    <subcellularLocation>
        <location evidence="1">Membrane</location>
        <topology evidence="1">Multi-pass membrane protein</topology>
    </subcellularLocation>
</comment>
<dbReference type="InterPro" id="IPR000832">
    <property type="entry name" value="GPCR_2_secretin-like"/>
</dbReference>
<evidence type="ECO:0000256" key="1">
    <source>
        <dbReference type="ARBA" id="ARBA00004141"/>
    </source>
</evidence>
<evidence type="ECO:0000259" key="7">
    <source>
        <dbReference type="PROSITE" id="PS50261"/>
    </source>
</evidence>
<keyword evidence="2 5" id="KW-0812">Transmembrane</keyword>
<keyword evidence="6" id="KW-0732">Signal</keyword>
<evidence type="ECO:0000256" key="3">
    <source>
        <dbReference type="ARBA" id="ARBA00022989"/>
    </source>
</evidence>
<keyword evidence="8" id="KW-1185">Reference proteome</keyword>
<protein>
    <submittedName>
        <fullName evidence="9 10">G-protein coupled receptor Mth2-like</fullName>
    </submittedName>
</protein>
<dbReference type="Pfam" id="PF00002">
    <property type="entry name" value="7tm_2"/>
    <property type="match status" value="1"/>
</dbReference>
<accession>A0ABM1BZB3</accession>
<evidence type="ECO:0000313" key="10">
    <source>
        <dbReference type="RefSeq" id="XP_013791522.1"/>
    </source>
</evidence>
<feature type="transmembrane region" description="Helical" evidence="5">
    <location>
        <begin position="103"/>
        <end position="128"/>
    </location>
</feature>
<evidence type="ECO:0000256" key="2">
    <source>
        <dbReference type="ARBA" id="ARBA00022692"/>
    </source>
</evidence>
<keyword evidence="3 5" id="KW-1133">Transmembrane helix</keyword>
<name>A0ABM1BZB3_LIMPO</name>
<dbReference type="PANTHER" id="PTHR45902">
    <property type="entry name" value="LATROPHILIN RECEPTOR-LIKE PROTEIN A"/>
    <property type="match status" value="1"/>
</dbReference>
<evidence type="ECO:0000313" key="8">
    <source>
        <dbReference type="Proteomes" id="UP000694941"/>
    </source>
</evidence>
<dbReference type="InterPro" id="IPR017981">
    <property type="entry name" value="GPCR_2-like_7TM"/>
</dbReference>
<feature type="transmembrane region" description="Helical" evidence="5">
    <location>
        <begin position="214"/>
        <end position="235"/>
    </location>
</feature>